<name>A0AAD7ZUF0_DIPPU</name>
<feature type="non-terminal residue" evidence="1">
    <location>
        <position position="1"/>
    </location>
</feature>
<dbReference type="EMBL" id="JASPKZ010006747">
    <property type="protein sequence ID" value="KAJ9587074.1"/>
    <property type="molecule type" value="Genomic_DNA"/>
</dbReference>
<sequence length="62" mass="7585">IVMFIMVKTYLFYCSQVLKELKLRRRTYKCVVCIQNFFPYMILKHLIAFFCSWKSVYGCKNK</sequence>
<dbReference type="Proteomes" id="UP001233999">
    <property type="component" value="Unassembled WGS sequence"/>
</dbReference>
<feature type="non-terminal residue" evidence="1">
    <location>
        <position position="62"/>
    </location>
</feature>
<reference evidence="1" key="2">
    <citation type="submission" date="2023-05" db="EMBL/GenBank/DDBJ databases">
        <authorList>
            <person name="Fouks B."/>
        </authorList>
    </citation>
    <scope>NUCLEOTIDE SEQUENCE</scope>
    <source>
        <strain evidence="1">Stay&amp;Tobe</strain>
        <tissue evidence="1">Testes</tissue>
    </source>
</reference>
<evidence type="ECO:0000313" key="1">
    <source>
        <dbReference type="EMBL" id="KAJ9587074.1"/>
    </source>
</evidence>
<reference evidence="1" key="1">
    <citation type="journal article" date="2023" name="IScience">
        <title>Live-bearing cockroach genome reveals convergent evolutionary mechanisms linked to viviparity in insects and beyond.</title>
        <authorList>
            <person name="Fouks B."/>
            <person name="Harrison M.C."/>
            <person name="Mikhailova A.A."/>
            <person name="Marchal E."/>
            <person name="English S."/>
            <person name="Carruthers M."/>
            <person name="Jennings E.C."/>
            <person name="Chiamaka E.L."/>
            <person name="Frigard R.A."/>
            <person name="Pippel M."/>
            <person name="Attardo G.M."/>
            <person name="Benoit J.B."/>
            <person name="Bornberg-Bauer E."/>
            <person name="Tobe S.S."/>
        </authorList>
    </citation>
    <scope>NUCLEOTIDE SEQUENCE</scope>
    <source>
        <strain evidence="1">Stay&amp;Tobe</strain>
    </source>
</reference>
<gene>
    <name evidence="1" type="ORF">L9F63_028357</name>
</gene>
<keyword evidence="2" id="KW-1185">Reference proteome</keyword>
<comment type="caution">
    <text evidence="1">The sequence shown here is derived from an EMBL/GenBank/DDBJ whole genome shotgun (WGS) entry which is preliminary data.</text>
</comment>
<evidence type="ECO:0000313" key="2">
    <source>
        <dbReference type="Proteomes" id="UP001233999"/>
    </source>
</evidence>
<accession>A0AAD7ZUF0</accession>
<protein>
    <submittedName>
        <fullName evidence="1">Uncharacterized protein</fullName>
    </submittedName>
</protein>
<dbReference type="AlphaFoldDB" id="A0AAD7ZUF0"/>
<proteinExistence type="predicted"/>
<organism evidence="1 2">
    <name type="scientific">Diploptera punctata</name>
    <name type="common">Pacific beetle cockroach</name>
    <dbReference type="NCBI Taxonomy" id="6984"/>
    <lineage>
        <taxon>Eukaryota</taxon>
        <taxon>Metazoa</taxon>
        <taxon>Ecdysozoa</taxon>
        <taxon>Arthropoda</taxon>
        <taxon>Hexapoda</taxon>
        <taxon>Insecta</taxon>
        <taxon>Pterygota</taxon>
        <taxon>Neoptera</taxon>
        <taxon>Polyneoptera</taxon>
        <taxon>Dictyoptera</taxon>
        <taxon>Blattodea</taxon>
        <taxon>Blaberoidea</taxon>
        <taxon>Blaberidae</taxon>
        <taxon>Diplopterinae</taxon>
        <taxon>Diploptera</taxon>
    </lineage>
</organism>